<dbReference type="AlphaFoldDB" id="A0A918R1X9"/>
<organism evidence="4 5">
    <name type="scientific">Streptomyces echinoruber</name>
    <dbReference type="NCBI Taxonomy" id="68898"/>
    <lineage>
        <taxon>Bacteria</taxon>
        <taxon>Bacillati</taxon>
        <taxon>Actinomycetota</taxon>
        <taxon>Actinomycetes</taxon>
        <taxon>Kitasatosporales</taxon>
        <taxon>Streptomycetaceae</taxon>
        <taxon>Streptomyces</taxon>
    </lineage>
</organism>
<reference evidence="4" key="1">
    <citation type="journal article" date="2014" name="Int. J. Syst. Evol. Microbiol.">
        <title>Complete genome sequence of Corynebacterium casei LMG S-19264T (=DSM 44701T), isolated from a smear-ripened cheese.</title>
        <authorList>
            <consortium name="US DOE Joint Genome Institute (JGI-PGF)"/>
            <person name="Walter F."/>
            <person name="Albersmeier A."/>
            <person name="Kalinowski J."/>
            <person name="Ruckert C."/>
        </authorList>
    </citation>
    <scope>NUCLEOTIDE SEQUENCE</scope>
    <source>
        <strain evidence="4">JCM 5016</strain>
    </source>
</reference>
<feature type="region of interest" description="Disordered" evidence="1">
    <location>
        <begin position="32"/>
        <end position="64"/>
    </location>
</feature>
<dbReference type="SUPFAM" id="SSF56601">
    <property type="entry name" value="beta-lactamase/transpeptidase-like"/>
    <property type="match status" value="1"/>
</dbReference>
<name>A0A918R1X9_9ACTN</name>
<feature type="signal peptide" evidence="2">
    <location>
        <begin position="1"/>
        <end position="26"/>
    </location>
</feature>
<evidence type="ECO:0000256" key="1">
    <source>
        <dbReference type="SAM" id="MobiDB-lite"/>
    </source>
</evidence>
<evidence type="ECO:0000259" key="3">
    <source>
        <dbReference type="Pfam" id="PF00144"/>
    </source>
</evidence>
<dbReference type="GO" id="GO:0016787">
    <property type="term" value="F:hydrolase activity"/>
    <property type="evidence" value="ECO:0007669"/>
    <property type="project" value="UniProtKB-KW"/>
</dbReference>
<dbReference type="Proteomes" id="UP000623010">
    <property type="component" value="Unassembled WGS sequence"/>
</dbReference>
<keyword evidence="5" id="KW-1185">Reference proteome</keyword>
<keyword evidence="2" id="KW-0732">Signal</keyword>
<dbReference type="PANTHER" id="PTHR46825">
    <property type="entry name" value="D-ALANYL-D-ALANINE-CARBOXYPEPTIDASE/ENDOPEPTIDASE AMPH"/>
    <property type="match status" value="1"/>
</dbReference>
<dbReference type="InterPro" id="IPR050491">
    <property type="entry name" value="AmpC-like"/>
</dbReference>
<protein>
    <submittedName>
        <fullName evidence="4">Hydrolase</fullName>
    </submittedName>
</protein>
<dbReference type="InterPro" id="IPR012338">
    <property type="entry name" value="Beta-lactam/transpept-like"/>
</dbReference>
<proteinExistence type="predicted"/>
<accession>A0A918R1X9</accession>
<feature type="domain" description="Beta-lactamase-related" evidence="3">
    <location>
        <begin position="79"/>
        <end position="393"/>
    </location>
</feature>
<gene>
    <name evidence="4" type="ORF">GCM10010389_20110</name>
</gene>
<feature type="chain" id="PRO_5038756966" evidence="2">
    <location>
        <begin position="27"/>
        <end position="459"/>
    </location>
</feature>
<dbReference type="InterPro" id="IPR001466">
    <property type="entry name" value="Beta-lactam-related"/>
</dbReference>
<keyword evidence="4" id="KW-0378">Hydrolase</keyword>
<evidence type="ECO:0000313" key="5">
    <source>
        <dbReference type="Proteomes" id="UP000623010"/>
    </source>
</evidence>
<dbReference type="PANTHER" id="PTHR46825:SF7">
    <property type="entry name" value="D-ALANYL-D-ALANINE CARBOXYPEPTIDASE"/>
    <property type="match status" value="1"/>
</dbReference>
<evidence type="ECO:0000256" key="2">
    <source>
        <dbReference type="SAM" id="SignalP"/>
    </source>
</evidence>
<dbReference type="EMBL" id="BMWH01000005">
    <property type="protein sequence ID" value="GGZ82156.1"/>
    <property type="molecule type" value="Genomic_DNA"/>
</dbReference>
<reference evidence="4" key="2">
    <citation type="submission" date="2020-09" db="EMBL/GenBank/DDBJ databases">
        <authorList>
            <person name="Sun Q."/>
            <person name="Ohkuma M."/>
        </authorList>
    </citation>
    <scope>NUCLEOTIDE SEQUENCE</scope>
    <source>
        <strain evidence="4">JCM 5016</strain>
    </source>
</reference>
<evidence type="ECO:0000313" key="4">
    <source>
        <dbReference type="EMBL" id="GGZ82156.1"/>
    </source>
</evidence>
<dbReference type="RefSeq" id="WP_373303154.1">
    <property type="nucleotide sequence ID" value="NZ_BMWH01000005.1"/>
</dbReference>
<feature type="compositionally biased region" description="Low complexity" evidence="1">
    <location>
        <begin position="32"/>
        <end position="57"/>
    </location>
</feature>
<comment type="caution">
    <text evidence="4">The sequence shown here is derived from an EMBL/GenBank/DDBJ whole genome shotgun (WGS) entry which is preliminary data.</text>
</comment>
<sequence>MGITRRLRGAVLGVTLLLTTVTTATATAAPATTATSAPAAPAATTTSAPAAPVSTAARPESLDRPALAGTLDAVHQAGMYGIQSAVRDGAEHWGGASGVADVDTGRPMRPGMGQRIGSITKTFTAVAVLQQVERGRIRLDAPVATYLPDLIPGERGRRITVRMLLNHTSGMADYIAAAFPSLTRDSTASIDEGRFRSIRPEELVRLGLAEPATGEPGALPGHYSNTNYVIAGLLLRKVTGQDPATYLTRHVVARAGLHHTYFPRTPYLKGPHPRMYESWYGLIDPPRDYSVYDMSWAYTAGALVSTPDDLNRFYRALLTGRLLAPAILAEMQRTVPVVVGPGVTVDYGLGIYTFDFGSCGRFWGHEGGVFGAGTIALTSADGRRQIAAAWNLMKYQRLNADGTGLEPSPIDAAINTHIGRALCPAAPATPLRHPALRRAETGPGQGFFAGAPRPAADGR</sequence>
<dbReference type="Gene3D" id="3.40.710.10">
    <property type="entry name" value="DD-peptidase/beta-lactamase superfamily"/>
    <property type="match status" value="1"/>
</dbReference>
<dbReference type="Pfam" id="PF00144">
    <property type="entry name" value="Beta-lactamase"/>
    <property type="match status" value="1"/>
</dbReference>